<evidence type="ECO:0000256" key="5">
    <source>
        <dbReference type="ARBA" id="ARBA00023204"/>
    </source>
</evidence>
<evidence type="ECO:0000256" key="6">
    <source>
        <dbReference type="ARBA" id="ARBA00029466"/>
    </source>
</evidence>
<dbReference type="InterPro" id="IPR004603">
    <property type="entry name" value="DNA_mismatch_endonuc_vsr"/>
</dbReference>
<dbReference type="OrthoDB" id="9801520at2"/>
<keyword evidence="5" id="KW-0234">DNA repair</keyword>
<dbReference type="Pfam" id="PF03852">
    <property type="entry name" value="Vsr"/>
    <property type="match status" value="1"/>
</dbReference>
<dbReference type="InterPro" id="IPR011335">
    <property type="entry name" value="Restrct_endonuc-II-like"/>
</dbReference>
<comment type="caution">
    <text evidence="7">The sequence shown here is derived from an EMBL/GenBank/DDBJ whole genome shotgun (WGS) entry which is preliminary data.</text>
</comment>
<dbReference type="Proteomes" id="UP000220914">
    <property type="component" value="Unassembled WGS sequence"/>
</dbReference>
<name>A0A2A7MMR9_MYCAG</name>
<dbReference type="Gene3D" id="3.40.960.10">
    <property type="entry name" value="VSR Endonuclease"/>
    <property type="match status" value="1"/>
</dbReference>
<evidence type="ECO:0000313" key="8">
    <source>
        <dbReference type="Proteomes" id="UP000220914"/>
    </source>
</evidence>
<evidence type="ECO:0000256" key="3">
    <source>
        <dbReference type="ARBA" id="ARBA00022763"/>
    </source>
</evidence>
<dbReference type="EMBL" id="PDCP01000148">
    <property type="protein sequence ID" value="PEG33102.1"/>
    <property type="molecule type" value="Genomic_DNA"/>
</dbReference>
<evidence type="ECO:0000256" key="2">
    <source>
        <dbReference type="ARBA" id="ARBA00022759"/>
    </source>
</evidence>
<evidence type="ECO:0000256" key="4">
    <source>
        <dbReference type="ARBA" id="ARBA00022801"/>
    </source>
</evidence>
<gene>
    <name evidence="7" type="ORF">CQY20_32585</name>
</gene>
<keyword evidence="3" id="KW-0227">DNA damage</keyword>
<sequence length="170" mass="19486">MVNVLRRTVAVWRRPAEEAHRTVGLQSYATTPGRSRNMAAIRRRDTKPEVKLRSALHGLGFRFRKDYAIKVNGKVIRPDVAFTRHRIAVFIDGCFWHSCPKHGRKPSVNSDYWSPKLEGNARRDLQQTCALRAAGWVVLRFWEHEDLDSMVTQVSDLITSNINAAEKGFD</sequence>
<dbReference type="GO" id="GO:0004519">
    <property type="term" value="F:endonuclease activity"/>
    <property type="evidence" value="ECO:0007669"/>
    <property type="project" value="UniProtKB-KW"/>
</dbReference>
<dbReference type="CDD" id="cd00221">
    <property type="entry name" value="Vsr"/>
    <property type="match status" value="1"/>
</dbReference>
<reference evidence="7 8" key="1">
    <citation type="submission" date="2017-10" db="EMBL/GenBank/DDBJ databases">
        <title>The new phylogeny of genus Mycobacterium.</title>
        <authorList>
            <person name="Tortoli E."/>
            <person name="Trovato A."/>
            <person name="Cirillo D.M."/>
        </authorList>
    </citation>
    <scope>NUCLEOTIDE SEQUENCE [LARGE SCALE GENOMIC DNA]</scope>
    <source>
        <strain evidence="7 8">CCUG37673</strain>
    </source>
</reference>
<proteinExistence type="inferred from homology"/>
<keyword evidence="8" id="KW-1185">Reference proteome</keyword>
<protein>
    <submittedName>
        <fullName evidence="7">Very short patch repair endonuclease</fullName>
    </submittedName>
</protein>
<dbReference type="GO" id="GO:0006298">
    <property type="term" value="P:mismatch repair"/>
    <property type="evidence" value="ECO:0007669"/>
    <property type="project" value="InterPro"/>
</dbReference>
<dbReference type="GO" id="GO:0016787">
    <property type="term" value="F:hydrolase activity"/>
    <property type="evidence" value="ECO:0007669"/>
    <property type="project" value="UniProtKB-KW"/>
</dbReference>
<organism evidence="7 8">
    <name type="scientific">Mycolicibacterium agri</name>
    <name type="common">Mycobacterium agri</name>
    <dbReference type="NCBI Taxonomy" id="36811"/>
    <lineage>
        <taxon>Bacteria</taxon>
        <taxon>Bacillati</taxon>
        <taxon>Actinomycetota</taxon>
        <taxon>Actinomycetes</taxon>
        <taxon>Mycobacteriales</taxon>
        <taxon>Mycobacteriaceae</taxon>
        <taxon>Mycolicibacterium</taxon>
    </lineage>
</organism>
<keyword evidence="1" id="KW-0540">Nuclease</keyword>
<accession>A0A2A7MMR9</accession>
<evidence type="ECO:0000256" key="1">
    <source>
        <dbReference type="ARBA" id="ARBA00022722"/>
    </source>
</evidence>
<comment type="similarity">
    <text evidence="6">Belongs to the Vsr family.</text>
</comment>
<dbReference type="SUPFAM" id="SSF52980">
    <property type="entry name" value="Restriction endonuclease-like"/>
    <property type="match status" value="1"/>
</dbReference>
<keyword evidence="4" id="KW-0378">Hydrolase</keyword>
<keyword evidence="2 7" id="KW-0255">Endonuclease</keyword>
<dbReference type="NCBIfam" id="TIGR00632">
    <property type="entry name" value="vsr"/>
    <property type="match status" value="1"/>
</dbReference>
<evidence type="ECO:0000313" key="7">
    <source>
        <dbReference type="EMBL" id="PEG33102.1"/>
    </source>
</evidence>
<dbReference type="AlphaFoldDB" id="A0A2A7MMR9"/>